<dbReference type="Proteomes" id="UP000786183">
    <property type="component" value="Unassembled WGS sequence"/>
</dbReference>
<dbReference type="PROSITE" id="PS51379">
    <property type="entry name" value="4FE4S_FER_2"/>
    <property type="match status" value="2"/>
</dbReference>
<name>A0ABS7WPV5_9BACT</name>
<proteinExistence type="predicted"/>
<protein>
    <submittedName>
        <fullName evidence="8">NADH-quinone oxidoreductase subunit G</fullName>
        <ecNumber evidence="8">1.6.5.11</ecNumber>
    </submittedName>
</protein>
<dbReference type="InterPro" id="IPR017896">
    <property type="entry name" value="4Fe4S_Fe-S-bd"/>
</dbReference>
<dbReference type="InterPro" id="IPR017900">
    <property type="entry name" value="4Fe4S_Fe_S_CS"/>
</dbReference>
<feature type="domain" description="4Fe-4S ferredoxin-type" evidence="6">
    <location>
        <begin position="133"/>
        <end position="162"/>
    </location>
</feature>
<evidence type="ECO:0000259" key="7">
    <source>
        <dbReference type="PROSITE" id="PS51839"/>
    </source>
</evidence>
<dbReference type="EMBL" id="JACGBB010000002">
    <property type="protein sequence ID" value="MBZ7986792.1"/>
    <property type="molecule type" value="Genomic_DNA"/>
</dbReference>
<keyword evidence="8" id="KW-0560">Oxidoreductase</keyword>
<keyword evidence="2" id="KW-0479">Metal-binding</keyword>
<dbReference type="InterPro" id="IPR019574">
    <property type="entry name" value="NADH_UbQ_OxRdtase_Gsu_4Fe4S-bd"/>
</dbReference>
<dbReference type="SUPFAM" id="SSF54292">
    <property type="entry name" value="2Fe-2S ferredoxin-like"/>
    <property type="match status" value="1"/>
</dbReference>
<dbReference type="PROSITE" id="PS51085">
    <property type="entry name" value="2FE2S_FER_2"/>
    <property type="match status" value="1"/>
</dbReference>
<comment type="caution">
    <text evidence="8">The sequence shown here is derived from an EMBL/GenBank/DDBJ whole genome shotgun (WGS) entry which is preliminary data.</text>
</comment>
<dbReference type="InterPro" id="IPR001041">
    <property type="entry name" value="2Fe-2S_ferredoxin-type"/>
</dbReference>
<reference evidence="8 9" key="1">
    <citation type="submission" date="2020-07" db="EMBL/GenBank/DDBJ databases">
        <title>Transfer of Campylobacter canadensis to the novel genus Avispirillum gen. nov., that also includes two novel species recovered from migratory waterfowl: Avispirillum anseris sp. nov. and Avispirillum brantae sp. nov.</title>
        <authorList>
            <person name="Miller W.G."/>
            <person name="Chapman M.H."/>
            <person name="Yee E."/>
            <person name="Inglis G.D."/>
        </authorList>
    </citation>
    <scope>NUCLEOTIDE SEQUENCE [LARGE SCALE GENOMIC DNA]</scope>
    <source>
        <strain evidence="8 9">L283</strain>
    </source>
</reference>
<evidence type="ECO:0000256" key="2">
    <source>
        <dbReference type="ARBA" id="ARBA00022723"/>
    </source>
</evidence>
<dbReference type="CDD" id="cd00207">
    <property type="entry name" value="fer2"/>
    <property type="match status" value="1"/>
</dbReference>
<evidence type="ECO:0000256" key="3">
    <source>
        <dbReference type="ARBA" id="ARBA00023004"/>
    </source>
</evidence>
<dbReference type="SMART" id="SM00929">
    <property type="entry name" value="NADH-G_4Fe-4S_3"/>
    <property type="match status" value="1"/>
</dbReference>
<evidence type="ECO:0000256" key="1">
    <source>
        <dbReference type="ARBA" id="ARBA00022485"/>
    </source>
</evidence>
<dbReference type="PANTHER" id="PTHR24960:SF84">
    <property type="entry name" value="HYDROGENASE SUBUNIT"/>
    <property type="match status" value="1"/>
</dbReference>
<dbReference type="InterPro" id="IPR036010">
    <property type="entry name" value="2Fe-2S_ferredoxin-like_sf"/>
</dbReference>
<keyword evidence="1" id="KW-0004">4Fe-4S</keyword>
<sequence length="797" mass="91509">MKITINGKVVNANDGDYVLQVARANDIFIPAICYLNDCSPTLACRMCMIEVDSKRSYACNTKVKEGMQILTNTKELWDERNAIMQTYCINHPLQCGVCDKSGECELQNFTHKAKVDTQSFYIKDIDRRHKDWGMLQYDPSLCIVCERCITVCKDKIGDNELKTVARGGEAPAKEFKETMSKDANAVWAKFQKSLIAPQNEESLQCQECAECVSVCPTGALINKNFQYRSNAWELSKIPASNPHSSDCELMYYDVKQKSINDNSKMIYRVSNDFHFASLSKAARFAFDIANECKFKDEKEFSHLVSLFKDGKIKNVKFNSYITNEEAYILELLRQKYSFNLVNNEALCFQNFINNFIYHAKEFYNASSNDIKKSDFIISLGSFLRNDHISLYYNINNAIVMNKGAGLNFYPIKDKKIDKISKNFINVNYNFSDEAKVLEFILQYFAKDLPSELSHLANEYEECTKEVEVKTKDEQGNEVKQIQSEIIKKSSLAKMINFDEDKLKDLLIKKSNFTLIIGADCIYNPNASYIAYLCACVQKYTNFKVFIIPPRTNTLGVSLLCKLSKEEDGFTLGYNERGDFSFSNDEHNNLLSSMLNQQEGTFTNYDKRLVPTNAALKFDGYFLNDLANALGLNAEYTIEYTKKLPLNKGFKNIDFDNLSNYYDNAGNNHRGYLLNTQEYVKNLDFQASIKEYKKFELNNDDVIVLANPIANFSKYTNKSSSFNECACLYASKNYLTKHNLKENSMVKISNENEELIVKVVLDENIENSAYLPTYDDKINPFKFFKTHRYCSLNVKEIV</sequence>
<dbReference type="Pfam" id="PF13510">
    <property type="entry name" value="Fer2_4"/>
    <property type="match status" value="1"/>
</dbReference>
<dbReference type="PROSITE" id="PS00198">
    <property type="entry name" value="4FE4S_FER_1"/>
    <property type="match status" value="1"/>
</dbReference>
<dbReference type="GO" id="GO:0016491">
    <property type="term" value="F:oxidoreductase activity"/>
    <property type="evidence" value="ECO:0007669"/>
    <property type="project" value="UniProtKB-KW"/>
</dbReference>
<dbReference type="Pfam" id="PF10588">
    <property type="entry name" value="NADH-G_4Fe-4S_3"/>
    <property type="match status" value="1"/>
</dbReference>
<evidence type="ECO:0000313" key="9">
    <source>
        <dbReference type="Proteomes" id="UP000786183"/>
    </source>
</evidence>
<feature type="domain" description="4Fe-4S His(Cys)3-ligated-type" evidence="7">
    <location>
        <begin position="75"/>
        <end position="114"/>
    </location>
</feature>
<dbReference type="InterPro" id="IPR050157">
    <property type="entry name" value="PSI_iron-sulfur_center"/>
</dbReference>
<evidence type="ECO:0000259" key="6">
    <source>
        <dbReference type="PROSITE" id="PS51379"/>
    </source>
</evidence>
<dbReference type="RefSeq" id="WP_224325140.1">
    <property type="nucleotide sequence ID" value="NZ_JACGBB010000002.1"/>
</dbReference>
<dbReference type="PANTHER" id="PTHR24960">
    <property type="entry name" value="PHOTOSYSTEM I IRON-SULFUR CENTER-RELATED"/>
    <property type="match status" value="1"/>
</dbReference>
<feature type="domain" description="2Fe-2S ferredoxin-type" evidence="5">
    <location>
        <begin position="1"/>
        <end position="75"/>
    </location>
</feature>
<dbReference type="PROSITE" id="PS51839">
    <property type="entry name" value="4FE4S_HC3"/>
    <property type="match status" value="1"/>
</dbReference>
<gene>
    <name evidence="8" type="ORF">AVCANL283_01500</name>
</gene>
<accession>A0ABS7WPV5</accession>
<feature type="domain" description="4Fe-4S ferredoxin-type" evidence="6">
    <location>
        <begin position="195"/>
        <end position="225"/>
    </location>
</feature>
<keyword evidence="4" id="KW-0411">Iron-sulfur</keyword>
<dbReference type="SUPFAM" id="SSF54862">
    <property type="entry name" value="4Fe-4S ferredoxins"/>
    <property type="match status" value="1"/>
</dbReference>
<dbReference type="Gene3D" id="3.30.70.20">
    <property type="match status" value="1"/>
</dbReference>
<dbReference type="EC" id="1.6.5.11" evidence="8"/>
<dbReference type="Gene3D" id="3.10.20.740">
    <property type="match status" value="1"/>
</dbReference>
<dbReference type="SUPFAM" id="SSF53706">
    <property type="entry name" value="Formate dehydrogenase/DMSO reductase, domains 1-3"/>
    <property type="match status" value="1"/>
</dbReference>
<evidence type="ECO:0000259" key="5">
    <source>
        <dbReference type="PROSITE" id="PS51085"/>
    </source>
</evidence>
<evidence type="ECO:0000256" key="4">
    <source>
        <dbReference type="ARBA" id="ARBA00023014"/>
    </source>
</evidence>
<organism evidence="8 9">
    <name type="scientific">Campylobacter canadensis</name>
    <dbReference type="NCBI Taxonomy" id="449520"/>
    <lineage>
        <taxon>Bacteria</taxon>
        <taxon>Pseudomonadati</taxon>
        <taxon>Campylobacterota</taxon>
        <taxon>Epsilonproteobacteria</taxon>
        <taxon>Campylobacterales</taxon>
        <taxon>Campylobacteraceae</taxon>
        <taxon>Campylobacter</taxon>
    </lineage>
</organism>
<evidence type="ECO:0000313" key="8">
    <source>
        <dbReference type="EMBL" id="MBZ7986792.1"/>
    </source>
</evidence>
<keyword evidence="9" id="KW-1185">Reference proteome</keyword>
<dbReference type="NCBIfam" id="NF006305">
    <property type="entry name" value="PRK08493.1"/>
    <property type="match status" value="1"/>
</dbReference>
<keyword evidence="3" id="KW-0408">Iron</keyword>